<dbReference type="EMBL" id="VYZN01000046">
    <property type="protein sequence ID" value="KAE9529180.1"/>
    <property type="molecule type" value="Genomic_DNA"/>
</dbReference>
<accession>A0A6G0TAE5</accession>
<evidence type="ECO:0000313" key="1">
    <source>
        <dbReference type="EMBL" id="KAE9529180.1"/>
    </source>
</evidence>
<proteinExistence type="predicted"/>
<dbReference type="Proteomes" id="UP000475862">
    <property type="component" value="Unassembled WGS sequence"/>
</dbReference>
<dbReference type="AlphaFoldDB" id="A0A6G0TAE5"/>
<sequence length="388" mass="44761">IAKGISSVRADISAHLSYKIAASALHTIVHKGRYGVKETLVITVVMRKGYLKKSLLLHFRRLNGYKFNHIKKDKDRPVKNFRAYYALPKNSWTPILAEHFWIHTQLPCCLSFRRAKAYCNGPNYVSLIGHCTVCNSQFKGNISEKPLGNSRVLMQCEYIVSYSFKKRRLIGPAKEKATEAIFGEGLSCETYRERKAERLIKEGGPNPAILPSGNALRSLKFRNNEMRKRHSDVLVALTLMRQEEDYMNTLHNMGIHPFFIHYYSSEQIHLYRNYTKNVSHPILIIDATGLVVKSFKKFGNEKTNPIFLYQALAYDQRKKYGFTVTNMLSEKHTNLMIFSWLSEWLNSNFQPPKETVCDMSLALLSTITRSFKQYSSLKDYINVCADLF</sequence>
<gene>
    <name evidence="1" type="ORF">AGLY_011976</name>
</gene>
<keyword evidence="2" id="KW-1185">Reference proteome</keyword>
<reference evidence="1 2" key="1">
    <citation type="submission" date="2019-08" db="EMBL/GenBank/DDBJ databases">
        <title>The genome of the soybean aphid Biotype 1, its phylome, world population structure and adaptation to the North American continent.</title>
        <authorList>
            <person name="Giordano R."/>
            <person name="Donthu R.K."/>
            <person name="Hernandez A.G."/>
            <person name="Wright C.L."/>
            <person name="Zimin A.V."/>
        </authorList>
    </citation>
    <scope>NUCLEOTIDE SEQUENCE [LARGE SCALE GENOMIC DNA]</scope>
    <source>
        <tissue evidence="1">Whole aphids</tissue>
    </source>
</reference>
<comment type="caution">
    <text evidence="1">The sequence shown here is derived from an EMBL/GenBank/DDBJ whole genome shotgun (WGS) entry which is preliminary data.</text>
</comment>
<organism evidence="1 2">
    <name type="scientific">Aphis glycines</name>
    <name type="common">Soybean aphid</name>
    <dbReference type="NCBI Taxonomy" id="307491"/>
    <lineage>
        <taxon>Eukaryota</taxon>
        <taxon>Metazoa</taxon>
        <taxon>Ecdysozoa</taxon>
        <taxon>Arthropoda</taxon>
        <taxon>Hexapoda</taxon>
        <taxon>Insecta</taxon>
        <taxon>Pterygota</taxon>
        <taxon>Neoptera</taxon>
        <taxon>Paraneoptera</taxon>
        <taxon>Hemiptera</taxon>
        <taxon>Sternorrhyncha</taxon>
        <taxon>Aphidomorpha</taxon>
        <taxon>Aphidoidea</taxon>
        <taxon>Aphididae</taxon>
        <taxon>Aphidini</taxon>
        <taxon>Aphis</taxon>
        <taxon>Aphis</taxon>
    </lineage>
</organism>
<protein>
    <submittedName>
        <fullName evidence="1">Uncharacterized protein</fullName>
    </submittedName>
</protein>
<dbReference type="OrthoDB" id="6626476at2759"/>
<name>A0A6G0TAE5_APHGL</name>
<feature type="non-terminal residue" evidence="1">
    <location>
        <position position="1"/>
    </location>
</feature>
<evidence type="ECO:0000313" key="2">
    <source>
        <dbReference type="Proteomes" id="UP000475862"/>
    </source>
</evidence>